<dbReference type="PROSITE" id="PS51257">
    <property type="entry name" value="PROKAR_LIPOPROTEIN"/>
    <property type="match status" value="1"/>
</dbReference>
<dbReference type="GO" id="GO:0005737">
    <property type="term" value="C:cytoplasm"/>
    <property type="evidence" value="ECO:0007669"/>
    <property type="project" value="TreeGrafter"/>
</dbReference>
<evidence type="ECO:0000256" key="2">
    <source>
        <dbReference type="ARBA" id="ARBA00022801"/>
    </source>
</evidence>
<evidence type="ECO:0000259" key="7">
    <source>
        <dbReference type="Pfam" id="PF08244"/>
    </source>
</evidence>
<dbReference type="SUPFAM" id="SSF75005">
    <property type="entry name" value="Arabinanase/levansucrase/invertase"/>
    <property type="match status" value="1"/>
</dbReference>
<dbReference type="Gene3D" id="2.60.120.560">
    <property type="entry name" value="Exo-inulinase, domain 1"/>
    <property type="match status" value="1"/>
</dbReference>
<dbReference type="SMART" id="SM00640">
    <property type="entry name" value="Glyco_32"/>
    <property type="match status" value="1"/>
</dbReference>
<dbReference type="Proteomes" id="UP000018837">
    <property type="component" value="Unassembled WGS sequence"/>
</dbReference>
<feature type="domain" description="Glycosyl hydrolase family 32 C-terminal" evidence="7">
    <location>
        <begin position="365"/>
        <end position="519"/>
    </location>
</feature>
<evidence type="ECO:0000259" key="6">
    <source>
        <dbReference type="Pfam" id="PF00251"/>
    </source>
</evidence>
<dbReference type="PANTHER" id="PTHR42800:SF1">
    <property type="entry name" value="EXOINULINASE INUD (AFU_ORTHOLOGUE AFUA_5G00480)"/>
    <property type="match status" value="1"/>
</dbReference>
<dbReference type="InterPro" id="IPR023296">
    <property type="entry name" value="Glyco_hydro_beta-prop_sf"/>
</dbReference>
<evidence type="ECO:0000313" key="9">
    <source>
        <dbReference type="Proteomes" id="UP000018837"/>
    </source>
</evidence>
<dbReference type="PATRIC" id="fig|1411148.3.peg.1230"/>
<dbReference type="EMBL" id="AYUF01000436">
    <property type="protein sequence ID" value="ETK01762.1"/>
    <property type="molecule type" value="Genomic_DNA"/>
</dbReference>
<dbReference type="Pfam" id="PF08244">
    <property type="entry name" value="Glyco_hydro_32C"/>
    <property type="match status" value="1"/>
</dbReference>
<feature type="domain" description="Glycosyl hydrolase family 32 N-terminal" evidence="6">
    <location>
        <begin position="46"/>
        <end position="347"/>
    </location>
</feature>
<evidence type="ECO:0000256" key="5">
    <source>
        <dbReference type="SAM" id="SignalP"/>
    </source>
</evidence>
<dbReference type="InterPro" id="IPR018053">
    <property type="entry name" value="Glyco_hydro_32_AS"/>
</dbReference>
<keyword evidence="5" id="KW-0732">Signal</keyword>
<evidence type="ECO:0000313" key="8">
    <source>
        <dbReference type="EMBL" id="ETK01762.1"/>
    </source>
</evidence>
<organism evidence="8 9">
    <name type="scientific">Tannerella sp. oral taxon BU063 isolate Cell 2</name>
    <dbReference type="NCBI Taxonomy" id="1411148"/>
    <lineage>
        <taxon>Bacteria</taxon>
        <taxon>Pseudomonadati</taxon>
        <taxon>Bacteroidota</taxon>
        <taxon>Bacteroidia</taxon>
        <taxon>Bacteroidales</taxon>
        <taxon>Tannerellaceae</taxon>
        <taxon>Tannerella</taxon>
    </lineage>
</organism>
<gene>
    <name evidence="8" type="ORF">N425_07895</name>
</gene>
<evidence type="ECO:0000256" key="1">
    <source>
        <dbReference type="ARBA" id="ARBA00009902"/>
    </source>
</evidence>
<dbReference type="GO" id="GO:0005987">
    <property type="term" value="P:sucrose catabolic process"/>
    <property type="evidence" value="ECO:0007669"/>
    <property type="project" value="TreeGrafter"/>
</dbReference>
<comment type="caution">
    <text evidence="8">The sequence shown here is derived from an EMBL/GenBank/DDBJ whole genome shotgun (WGS) entry which is preliminary data.</text>
</comment>
<protein>
    <submittedName>
        <fullName evidence="8">Glycosyl hydrolase family 32</fullName>
    </submittedName>
</protein>
<dbReference type="PANTHER" id="PTHR42800">
    <property type="entry name" value="EXOINULINASE INUD (AFU_ORTHOLOGUE AFUA_5G00480)"/>
    <property type="match status" value="1"/>
</dbReference>
<feature type="chain" id="PRO_5004812487" evidence="5">
    <location>
        <begin position="27"/>
        <end position="533"/>
    </location>
</feature>
<dbReference type="InterPro" id="IPR013189">
    <property type="entry name" value="Glyco_hydro_32_C"/>
</dbReference>
<proteinExistence type="inferred from homology"/>
<evidence type="ECO:0000256" key="4">
    <source>
        <dbReference type="RuleBase" id="RU362110"/>
    </source>
</evidence>
<dbReference type="PROSITE" id="PS00609">
    <property type="entry name" value="GLYCOSYL_HYDROL_F32"/>
    <property type="match status" value="1"/>
</dbReference>
<dbReference type="SUPFAM" id="SSF49899">
    <property type="entry name" value="Concanavalin A-like lectins/glucanases"/>
    <property type="match status" value="1"/>
</dbReference>
<sequence>MKPLACYALGALLSLAACTGHKSATAETEAEDFSGPYNEMYRPQIHFSPAEHWMNDPNGLVYYDGEYHLFYQYYPEKSVWGPMHWGHAVSRDLMHWEHLPIALAPDSLGYIFSGSAVVDWENTSGLGTKENPPLLAFFTYHNPDAEQAKKTEVESQALAYSTDRGRTWTKYAGNPILPNPGDARDFRDPKVFWHKASSRWIVSLACGDEIRFYASPDCKSWTYLSSFGRDRGGHGGVWECPDLFQLPVAGTDETKWVLIVNINPGGPAGGSATQYFVGDFDGKTFTSPQRETLWMDHGADNYAGVTWSDAPDGRRILIGWMNNWLYAGDKPCVTWSGAMTLPRELGLVPGPDGKGYLLTSTPVRELDGLRGETVMLKSLQVDGTLDLTKRIPFVRSALDLRLTFDLAATKGSLATRYGVRLRNSKGEYIDIGYDRNRQVFYIDRTHAGSKALPVKEFAAVHTAPFVVKGQTVDWRLVIDRASVEFFAAGGRVSMTDVFYPSELFRTVELFTEKGSIHVDGEVTQLQSVWNPSK</sequence>
<dbReference type="CDD" id="cd18622">
    <property type="entry name" value="GH32_Inu-like"/>
    <property type="match status" value="1"/>
</dbReference>
<comment type="similarity">
    <text evidence="1 4">Belongs to the glycosyl hydrolase 32 family.</text>
</comment>
<keyword evidence="2 4" id="KW-0378">Hydrolase</keyword>
<feature type="signal peptide" evidence="5">
    <location>
        <begin position="1"/>
        <end position="26"/>
    </location>
</feature>
<name>W2C5K2_9BACT</name>
<dbReference type="Pfam" id="PF00251">
    <property type="entry name" value="Glyco_hydro_32N"/>
    <property type="match status" value="1"/>
</dbReference>
<dbReference type="InterPro" id="IPR001362">
    <property type="entry name" value="Glyco_hydro_32"/>
</dbReference>
<dbReference type="AlphaFoldDB" id="W2C5K2"/>
<keyword evidence="3 4" id="KW-0326">Glycosidase</keyword>
<evidence type="ECO:0000256" key="3">
    <source>
        <dbReference type="ARBA" id="ARBA00023295"/>
    </source>
</evidence>
<dbReference type="Gene3D" id="2.115.10.20">
    <property type="entry name" value="Glycosyl hydrolase domain, family 43"/>
    <property type="match status" value="1"/>
</dbReference>
<dbReference type="InterPro" id="IPR013320">
    <property type="entry name" value="ConA-like_dom_sf"/>
</dbReference>
<reference evidence="8 9" key="1">
    <citation type="submission" date="2013-11" db="EMBL/GenBank/DDBJ databases">
        <title>Single cell genomics of uncultured Tannerella BU063 (oral taxon 286).</title>
        <authorList>
            <person name="Beall C.J."/>
            <person name="Campbell A.G."/>
            <person name="Griffen A.L."/>
            <person name="Podar M."/>
            <person name="Leys E.J."/>
        </authorList>
    </citation>
    <scope>NUCLEOTIDE SEQUENCE [LARGE SCALE GENOMIC DNA]</scope>
    <source>
        <strain evidence="8">Cell 2</strain>
    </source>
</reference>
<dbReference type="InterPro" id="IPR013148">
    <property type="entry name" value="Glyco_hydro_32_N"/>
</dbReference>
<accession>W2C5K2</accession>
<dbReference type="GO" id="GO:0004575">
    <property type="term" value="F:sucrose alpha-glucosidase activity"/>
    <property type="evidence" value="ECO:0007669"/>
    <property type="project" value="TreeGrafter"/>
</dbReference>